<comment type="caution">
    <text evidence="2">The sequence shown here is derived from an EMBL/GenBank/DDBJ whole genome shotgun (WGS) entry which is preliminary data.</text>
</comment>
<protein>
    <submittedName>
        <fullName evidence="2">DUF4890 domain-containing protein</fullName>
    </submittedName>
</protein>
<evidence type="ECO:0000256" key="1">
    <source>
        <dbReference type="SAM" id="MobiDB-lite"/>
    </source>
</evidence>
<sequence>MKKIIAIAITLISLQGIAQERRQFADRMDRPHKMSNLTPEQAATLRTKQMTLHYDLTKSQQDEIYKLNLENANTRKDMMIAVKAKKESGEFTKPTSEERYKMMNDRLDHQIAVKTKMKSILTKEQYAKWEDSQAKMKQRGQKMKKEMAQRKFESKKDRR</sequence>
<dbReference type="RefSeq" id="WP_188216492.1">
    <property type="nucleotide sequence ID" value="NZ_BAABGH010000007.1"/>
</dbReference>
<evidence type="ECO:0000313" key="2">
    <source>
        <dbReference type="EMBL" id="MBD0835995.1"/>
    </source>
</evidence>
<dbReference type="AlphaFoldDB" id="A0A8J6UBL0"/>
<dbReference type="EMBL" id="JACVXC010000004">
    <property type="protein sequence ID" value="MBD0835995.1"/>
    <property type="molecule type" value="Genomic_DNA"/>
</dbReference>
<feature type="region of interest" description="Disordered" evidence="1">
    <location>
        <begin position="130"/>
        <end position="159"/>
    </location>
</feature>
<organism evidence="2 3">
    <name type="scientific">Aestuariibaculum suncheonense</name>
    <dbReference type="NCBI Taxonomy" id="1028745"/>
    <lineage>
        <taxon>Bacteria</taxon>
        <taxon>Pseudomonadati</taxon>
        <taxon>Bacteroidota</taxon>
        <taxon>Flavobacteriia</taxon>
        <taxon>Flavobacteriales</taxon>
        <taxon>Flavobacteriaceae</taxon>
    </lineage>
</organism>
<gene>
    <name evidence="2" type="ORF">ICJ84_11145</name>
</gene>
<evidence type="ECO:0000313" key="3">
    <source>
        <dbReference type="Proteomes" id="UP000602057"/>
    </source>
</evidence>
<proteinExistence type="predicted"/>
<reference evidence="2" key="2">
    <citation type="submission" date="2020-09" db="EMBL/GenBank/DDBJ databases">
        <authorList>
            <person name="Wu Z."/>
        </authorList>
    </citation>
    <scope>NUCLEOTIDE SEQUENCE</scope>
    <source>
        <strain evidence="2">SC17</strain>
    </source>
</reference>
<keyword evidence="3" id="KW-1185">Reference proteome</keyword>
<name>A0A8J6UBL0_9FLAO</name>
<accession>A0A8J6UBL0</accession>
<dbReference type="Proteomes" id="UP000602057">
    <property type="component" value="Unassembled WGS sequence"/>
</dbReference>
<feature type="compositionally biased region" description="Basic and acidic residues" evidence="1">
    <location>
        <begin position="143"/>
        <end position="159"/>
    </location>
</feature>
<reference evidence="2" key="1">
    <citation type="journal article" date="2013" name="Int. J. Syst. Evol. Microbiol.">
        <title>Aestuariibaculum suncheonense gen. nov., sp. nov., a marine bacterium of the family Flavobacteriaceae isolated from a tidal flat and emended descriptions of the genera Gaetbulibacter and Tamlana.</title>
        <authorList>
            <person name="Jeong S.H."/>
            <person name="Park M.S."/>
            <person name="Jin H.M."/>
            <person name="Lee K."/>
            <person name="Park W."/>
            <person name="Jeon C.O."/>
        </authorList>
    </citation>
    <scope>NUCLEOTIDE SEQUENCE</scope>
    <source>
        <strain evidence="2">SC17</strain>
    </source>
</reference>